<dbReference type="InterPro" id="IPR015633">
    <property type="entry name" value="E2F"/>
</dbReference>
<dbReference type="VEuPathDB" id="TrichDB:TRFO_36080"/>
<dbReference type="GO" id="GO:0090575">
    <property type="term" value="C:RNA polymerase II transcription regulator complex"/>
    <property type="evidence" value="ECO:0007669"/>
    <property type="project" value="TreeGrafter"/>
</dbReference>
<evidence type="ECO:0000313" key="8">
    <source>
        <dbReference type="Proteomes" id="UP000179807"/>
    </source>
</evidence>
<gene>
    <name evidence="7" type="ORF">TRFO_36080</name>
</gene>
<keyword evidence="3 5" id="KW-0238">DNA-binding</keyword>
<dbReference type="GO" id="GO:0000981">
    <property type="term" value="F:DNA-binding transcription factor activity, RNA polymerase II-specific"/>
    <property type="evidence" value="ECO:0007669"/>
    <property type="project" value="TreeGrafter"/>
</dbReference>
<dbReference type="SUPFAM" id="SSF46785">
    <property type="entry name" value="Winged helix' DNA-binding domain"/>
    <property type="match status" value="1"/>
</dbReference>
<dbReference type="Gene3D" id="1.10.10.10">
    <property type="entry name" value="Winged helix-like DNA-binding domain superfamily/Winged helix DNA-binding domain"/>
    <property type="match status" value="1"/>
</dbReference>
<dbReference type="RefSeq" id="XP_068350817.1">
    <property type="nucleotide sequence ID" value="XM_068510619.1"/>
</dbReference>
<evidence type="ECO:0000256" key="1">
    <source>
        <dbReference type="ARBA" id="ARBA00010940"/>
    </source>
</evidence>
<evidence type="ECO:0000313" key="7">
    <source>
        <dbReference type="EMBL" id="OHS97680.1"/>
    </source>
</evidence>
<dbReference type="SMART" id="SM01372">
    <property type="entry name" value="E2F_TDP"/>
    <property type="match status" value="1"/>
</dbReference>
<reference evidence="7" key="1">
    <citation type="submission" date="2016-10" db="EMBL/GenBank/DDBJ databases">
        <authorList>
            <person name="Benchimol M."/>
            <person name="Almeida L.G."/>
            <person name="Vasconcelos A.T."/>
            <person name="Perreira-Neves A."/>
            <person name="Rosa I.A."/>
            <person name="Tasca T."/>
            <person name="Bogo M.R."/>
            <person name="de Souza W."/>
        </authorList>
    </citation>
    <scope>NUCLEOTIDE SEQUENCE [LARGE SCALE GENOMIC DNA]</scope>
    <source>
        <strain evidence="7">K</strain>
    </source>
</reference>
<proteinExistence type="inferred from homology"/>
<dbReference type="Pfam" id="PF02319">
    <property type="entry name" value="WHD_E2F_TDP"/>
    <property type="match status" value="1"/>
</dbReference>
<sequence>MQVAWIPTSTPLINADTRIFWQPPQGIFIPVQGGNLPAYPTPTQPSNLTINNPLQAPPIQNMNRVSQIISQNMQTIPNNNNQNSLATFQNGISIINNNQKSNDELKASIQLLIRQLESRQGEQSISAPSQALGIKRRRLYDVINVFESIGCCRKCALDSVIWIGKENIAKAFDFIAKSRKVDDLSKSISDIFPVHQCVGIQNLTTSFILLFFALRTDRLDLRFTAQFFSRNTSRYKTTLCKLYQVAYILAALDLTSKTSHVCEVVIRPDIFGVKTLDLPSNSSAVSIKSLLNGSEDELSSAITKRRNDFRSYYIARLKE</sequence>
<dbReference type="EMBL" id="MLAK01001101">
    <property type="protein sequence ID" value="OHS97680.1"/>
    <property type="molecule type" value="Genomic_DNA"/>
</dbReference>
<dbReference type="OrthoDB" id="5318at2759"/>
<protein>
    <recommendedName>
        <fullName evidence="6">E2F/DP family winged-helix DNA-binding domain-containing protein</fullName>
    </recommendedName>
</protein>
<accession>A0A1J4JF06</accession>
<organism evidence="7 8">
    <name type="scientific">Tritrichomonas foetus</name>
    <dbReference type="NCBI Taxonomy" id="1144522"/>
    <lineage>
        <taxon>Eukaryota</taxon>
        <taxon>Metamonada</taxon>
        <taxon>Parabasalia</taxon>
        <taxon>Tritrichomonadida</taxon>
        <taxon>Tritrichomonadidae</taxon>
        <taxon>Tritrichomonas</taxon>
    </lineage>
</organism>
<name>A0A1J4JF06_9EUKA</name>
<keyword evidence="5" id="KW-0539">Nucleus</keyword>
<comment type="caution">
    <text evidence="7">The sequence shown here is derived from an EMBL/GenBank/DDBJ whole genome shotgun (WGS) entry which is preliminary data.</text>
</comment>
<evidence type="ECO:0000256" key="3">
    <source>
        <dbReference type="ARBA" id="ARBA00023125"/>
    </source>
</evidence>
<comment type="subcellular location">
    <subcellularLocation>
        <location evidence="5">Nucleus</location>
    </subcellularLocation>
</comment>
<dbReference type="AlphaFoldDB" id="A0A1J4JF06"/>
<evidence type="ECO:0000259" key="6">
    <source>
        <dbReference type="SMART" id="SM01372"/>
    </source>
</evidence>
<keyword evidence="2 5" id="KW-0805">Transcription regulation</keyword>
<evidence type="ECO:0000256" key="2">
    <source>
        <dbReference type="ARBA" id="ARBA00023015"/>
    </source>
</evidence>
<feature type="domain" description="E2F/DP family winged-helix DNA-binding" evidence="6">
    <location>
        <begin position="100"/>
        <end position="164"/>
    </location>
</feature>
<dbReference type="PANTHER" id="PTHR12081">
    <property type="entry name" value="TRANSCRIPTION FACTOR E2F"/>
    <property type="match status" value="1"/>
</dbReference>
<keyword evidence="8" id="KW-1185">Reference proteome</keyword>
<comment type="similarity">
    <text evidence="1 5">Belongs to the E2F/DP family.</text>
</comment>
<dbReference type="GO" id="GO:0000978">
    <property type="term" value="F:RNA polymerase II cis-regulatory region sequence-specific DNA binding"/>
    <property type="evidence" value="ECO:0007669"/>
    <property type="project" value="InterPro"/>
</dbReference>
<dbReference type="Proteomes" id="UP000179807">
    <property type="component" value="Unassembled WGS sequence"/>
</dbReference>
<dbReference type="PANTHER" id="PTHR12081:SF18">
    <property type="entry name" value="TRANSCRIPTION FACTOR E2F2-RELATED"/>
    <property type="match status" value="1"/>
</dbReference>
<dbReference type="InterPro" id="IPR036388">
    <property type="entry name" value="WH-like_DNA-bd_sf"/>
</dbReference>
<evidence type="ECO:0000256" key="5">
    <source>
        <dbReference type="RuleBase" id="RU003796"/>
    </source>
</evidence>
<dbReference type="GeneID" id="94845323"/>
<dbReference type="InterPro" id="IPR003316">
    <property type="entry name" value="E2F_WHTH_DNA-bd_dom"/>
</dbReference>
<keyword evidence="4 5" id="KW-0804">Transcription</keyword>
<evidence type="ECO:0000256" key="4">
    <source>
        <dbReference type="ARBA" id="ARBA00023163"/>
    </source>
</evidence>
<dbReference type="InterPro" id="IPR036390">
    <property type="entry name" value="WH_DNA-bd_sf"/>
</dbReference>